<sequence>MLVDLFGFLLLAREASDGQTPKNVFLNKFSRFVVRTTLPYFVGTWKRVWVRENTALPYFLGENTTRPYFPATALASSSSQSVGIVTWNLLAPQYAVAPKYPFRDHLDWSYRQALIIDILQQCPTNDIICLQEVQVDKGEDLQAAFQDTQMTILQQVPHHPVACAILVRNTHWTVLHTESRSRALLCILEHRTSGQSCARNQSAPLIITGDFNLWEAAAHPIYQILATGRIPQALPWDPQKIWLEAPSWAQNLLPLTDTQASQQQPTFARSSILDYIWVLPDLRVEDRWRYGNVLRRGDGTYPPQPWPNKQVPSDHIPVGVLLKWNG</sequence>
<dbReference type="AlphaFoldDB" id="A0A1Z5KRT4"/>
<dbReference type="Proteomes" id="UP000198406">
    <property type="component" value="Unassembled WGS sequence"/>
</dbReference>
<feature type="domain" description="Endonuclease/exonuclease/phosphatase" evidence="2">
    <location>
        <begin position="85"/>
        <end position="315"/>
    </location>
</feature>
<proteinExistence type="predicted"/>
<dbReference type="InterPro" id="IPR036691">
    <property type="entry name" value="Endo/exonu/phosph_ase_sf"/>
</dbReference>
<dbReference type="OrthoDB" id="428734at2759"/>
<evidence type="ECO:0000313" key="4">
    <source>
        <dbReference type="Proteomes" id="UP000198406"/>
    </source>
</evidence>
<dbReference type="EMBL" id="BDSP01000281">
    <property type="protein sequence ID" value="GAX28812.1"/>
    <property type="molecule type" value="Genomic_DNA"/>
</dbReference>
<dbReference type="InterPro" id="IPR050410">
    <property type="entry name" value="CCR4/nocturin_mRNA_transcr"/>
</dbReference>
<feature type="signal peptide" evidence="1">
    <location>
        <begin position="1"/>
        <end position="18"/>
    </location>
</feature>
<protein>
    <recommendedName>
        <fullName evidence="2">Endonuclease/exonuclease/phosphatase domain-containing protein</fullName>
    </recommendedName>
</protein>
<dbReference type="Gene3D" id="3.60.10.10">
    <property type="entry name" value="Endonuclease/exonuclease/phosphatase"/>
    <property type="match status" value="1"/>
</dbReference>
<comment type="caution">
    <text evidence="3">The sequence shown here is derived from an EMBL/GenBank/DDBJ whole genome shotgun (WGS) entry which is preliminary data.</text>
</comment>
<dbReference type="SUPFAM" id="SSF56219">
    <property type="entry name" value="DNase I-like"/>
    <property type="match status" value="1"/>
</dbReference>
<evidence type="ECO:0000256" key="1">
    <source>
        <dbReference type="SAM" id="SignalP"/>
    </source>
</evidence>
<keyword evidence="1" id="KW-0732">Signal</keyword>
<organism evidence="3 4">
    <name type="scientific">Fistulifera solaris</name>
    <name type="common">Oleaginous diatom</name>
    <dbReference type="NCBI Taxonomy" id="1519565"/>
    <lineage>
        <taxon>Eukaryota</taxon>
        <taxon>Sar</taxon>
        <taxon>Stramenopiles</taxon>
        <taxon>Ochrophyta</taxon>
        <taxon>Bacillariophyta</taxon>
        <taxon>Bacillariophyceae</taxon>
        <taxon>Bacillariophycidae</taxon>
        <taxon>Naviculales</taxon>
        <taxon>Naviculaceae</taxon>
        <taxon>Fistulifera</taxon>
    </lineage>
</organism>
<dbReference type="PANTHER" id="PTHR12121">
    <property type="entry name" value="CARBON CATABOLITE REPRESSOR PROTEIN 4"/>
    <property type="match status" value="1"/>
</dbReference>
<evidence type="ECO:0000313" key="3">
    <source>
        <dbReference type="EMBL" id="GAX28812.1"/>
    </source>
</evidence>
<accession>A0A1Z5KRT4</accession>
<dbReference type="GO" id="GO:0000175">
    <property type="term" value="F:3'-5'-RNA exonuclease activity"/>
    <property type="evidence" value="ECO:0007669"/>
    <property type="project" value="TreeGrafter"/>
</dbReference>
<evidence type="ECO:0000259" key="2">
    <source>
        <dbReference type="Pfam" id="PF03372"/>
    </source>
</evidence>
<name>A0A1Z5KRT4_FISSO</name>
<dbReference type="InParanoid" id="A0A1Z5KRT4"/>
<dbReference type="InterPro" id="IPR005135">
    <property type="entry name" value="Endo/exonuclease/phosphatase"/>
</dbReference>
<dbReference type="PANTHER" id="PTHR12121:SF36">
    <property type="entry name" value="ENDONUCLEASE_EXONUCLEASE_PHOSPHATASE DOMAIN-CONTAINING PROTEIN"/>
    <property type="match status" value="1"/>
</dbReference>
<dbReference type="Gene3D" id="3.30.1370.190">
    <property type="match status" value="1"/>
</dbReference>
<dbReference type="Pfam" id="PF03372">
    <property type="entry name" value="Exo_endo_phos"/>
    <property type="match status" value="1"/>
</dbReference>
<gene>
    <name evidence="3" type="ORF">FisN_35Lu024</name>
</gene>
<reference evidence="3 4" key="1">
    <citation type="journal article" date="2015" name="Plant Cell">
        <title>Oil accumulation by the oleaginous diatom Fistulifera solaris as revealed by the genome and transcriptome.</title>
        <authorList>
            <person name="Tanaka T."/>
            <person name="Maeda Y."/>
            <person name="Veluchamy A."/>
            <person name="Tanaka M."/>
            <person name="Abida H."/>
            <person name="Marechal E."/>
            <person name="Bowler C."/>
            <person name="Muto M."/>
            <person name="Sunaga Y."/>
            <person name="Tanaka M."/>
            <person name="Yoshino T."/>
            <person name="Taniguchi T."/>
            <person name="Fukuda Y."/>
            <person name="Nemoto M."/>
            <person name="Matsumoto M."/>
            <person name="Wong P.S."/>
            <person name="Aburatani S."/>
            <person name="Fujibuchi W."/>
        </authorList>
    </citation>
    <scope>NUCLEOTIDE SEQUENCE [LARGE SCALE GENOMIC DNA]</scope>
    <source>
        <strain evidence="3 4">JPCC DA0580</strain>
    </source>
</reference>
<feature type="chain" id="PRO_5012328753" description="Endonuclease/exonuclease/phosphatase domain-containing protein" evidence="1">
    <location>
        <begin position="19"/>
        <end position="326"/>
    </location>
</feature>
<keyword evidence="4" id="KW-1185">Reference proteome</keyword>